<protein>
    <recommendedName>
        <fullName evidence="3">CAAX prenyl protease 2/Lysostaphin resistance protein A-like domain-containing protein</fullName>
    </recommendedName>
</protein>
<feature type="transmembrane region" description="Helical" evidence="2">
    <location>
        <begin position="47"/>
        <end position="69"/>
    </location>
</feature>
<dbReference type="GO" id="GO:0080120">
    <property type="term" value="P:CAAX-box protein maturation"/>
    <property type="evidence" value="ECO:0007669"/>
    <property type="project" value="UniProtKB-ARBA"/>
</dbReference>
<feature type="transmembrane region" description="Helical" evidence="2">
    <location>
        <begin position="190"/>
        <end position="207"/>
    </location>
</feature>
<keyword evidence="2" id="KW-0472">Membrane</keyword>
<dbReference type="RefSeq" id="WP_079344878.1">
    <property type="nucleotide sequence ID" value="NZ_MVAB01000001.1"/>
</dbReference>
<evidence type="ECO:0000313" key="5">
    <source>
        <dbReference type="Proteomes" id="UP000189970"/>
    </source>
</evidence>
<dbReference type="InterPro" id="IPR003675">
    <property type="entry name" value="Rce1/LyrA-like_dom"/>
</dbReference>
<keyword evidence="2" id="KW-1133">Transmembrane helix</keyword>
<proteinExistence type="inferred from homology"/>
<dbReference type="GO" id="GO:0004175">
    <property type="term" value="F:endopeptidase activity"/>
    <property type="evidence" value="ECO:0007669"/>
    <property type="project" value="UniProtKB-ARBA"/>
</dbReference>
<keyword evidence="5" id="KW-1185">Reference proteome</keyword>
<feature type="transmembrane region" description="Helical" evidence="2">
    <location>
        <begin position="7"/>
        <end position="27"/>
    </location>
</feature>
<feature type="transmembrane region" description="Helical" evidence="2">
    <location>
        <begin position="219"/>
        <end position="237"/>
    </location>
</feature>
<gene>
    <name evidence="4" type="ORF">BW731_00800</name>
</gene>
<dbReference type="InterPro" id="IPR052710">
    <property type="entry name" value="CAAX_protease"/>
</dbReference>
<dbReference type="PANTHER" id="PTHR36435:SF1">
    <property type="entry name" value="CAAX AMINO TERMINAL PROTEASE FAMILY PROTEIN"/>
    <property type="match status" value="1"/>
</dbReference>
<feature type="domain" description="CAAX prenyl protease 2/Lysostaphin resistance protein A-like" evidence="3">
    <location>
        <begin position="137"/>
        <end position="226"/>
    </location>
</feature>
<dbReference type="PANTHER" id="PTHR36435">
    <property type="entry name" value="SLR1288 PROTEIN"/>
    <property type="match status" value="1"/>
</dbReference>
<feature type="transmembrane region" description="Helical" evidence="2">
    <location>
        <begin position="133"/>
        <end position="151"/>
    </location>
</feature>
<evidence type="ECO:0000313" key="4">
    <source>
        <dbReference type="EMBL" id="OPF86836.1"/>
    </source>
</evidence>
<dbReference type="Proteomes" id="UP000189970">
    <property type="component" value="Unassembled WGS sequence"/>
</dbReference>
<accession>A0A1V4DEU9</accession>
<evidence type="ECO:0000256" key="1">
    <source>
        <dbReference type="ARBA" id="ARBA00009067"/>
    </source>
</evidence>
<dbReference type="Pfam" id="PF02517">
    <property type="entry name" value="Rce1-like"/>
    <property type="match status" value="1"/>
</dbReference>
<comment type="similarity">
    <text evidence="1">Belongs to the UPF0177 family.</text>
</comment>
<evidence type="ECO:0000256" key="2">
    <source>
        <dbReference type="SAM" id="Phobius"/>
    </source>
</evidence>
<dbReference type="EMBL" id="MVAB01000001">
    <property type="protein sequence ID" value="OPF86836.1"/>
    <property type="molecule type" value="Genomic_DNA"/>
</dbReference>
<feature type="transmembrane region" description="Helical" evidence="2">
    <location>
        <begin position="90"/>
        <end position="113"/>
    </location>
</feature>
<dbReference type="AlphaFoldDB" id="A0A1V4DEU9"/>
<name>A0A1V4DEU9_9ENTE</name>
<feature type="transmembrane region" description="Helical" evidence="2">
    <location>
        <begin position="163"/>
        <end position="184"/>
    </location>
</feature>
<organism evidence="4 5">
    <name type="scientific">Vagococcus martis</name>
    <dbReference type="NCBI Taxonomy" id="1768210"/>
    <lineage>
        <taxon>Bacteria</taxon>
        <taxon>Bacillati</taxon>
        <taxon>Bacillota</taxon>
        <taxon>Bacilli</taxon>
        <taxon>Lactobacillales</taxon>
        <taxon>Enterococcaceae</taxon>
        <taxon>Vagococcus</taxon>
    </lineage>
</organism>
<comment type="caution">
    <text evidence="4">The sequence shown here is derived from an EMBL/GenBank/DDBJ whole genome shotgun (WGS) entry which is preliminary data.</text>
</comment>
<sequence>MKKVVVFIKKVGLFIVGLLIILGMLLLNDVPTLVLNFFEPIFNKKSNGVSIILFLCWLVILGTVIWFIWRFYQNKSQDTDISLSKKDIWRAFKIFLIGRVIVLIGTGLMQLIYGDAQSANDDAIAQLFGPNQTIYYVLIMTIIVAVKAPILEELIFRGLPTTLLFKNMPYWVPMILTSLAFSAVHLSSNIISFAMYAALGALMYWAYCSRGRIVDSMMVHFFNNILGALLLLLSYFFDLPVN</sequence>
<evidence type="ECO:0000259" key="3">
    <source>
        <dbReference type="Pfam" id="PF02517"/>
    </source>
</evidence>
<reference evidence="4 5" key="1">
    <citation type="submission" date="2017-02" db="EMBL/GenBank/DDBJ databases">
        <title>Vagococcus cremeus sp. nov., isolated from the small intestine of a marten, Martes flavigula.</title>
        <authorList>
            <person name="Tak E.J."/>
            <person name="Bae J.-W."/>
        </authorList>
    </citation>
    <scope>NUCLEOTIDE SEQUENCE [LARGE SCALE GENOMIC DNA]</scope>
    <source>
        <strain evidence="4 5">D7T301</strain>
    </source>
</reference>
<keyword evidence="2" id="KW-0812">Transmembrane</keyword>